<organism evidence="1 2">
    <name type="scientific">Candidatus Nitrosocaldus cavascurensis</name>
    <dbReference type="NCBI Taxonomy" id="2058097"/>
    <lineage>
        <taxon>Archaea</taxon>
        <taxon>Nitrososphaerota</taxon>
        <taxon>Nitrososphaeria</taxon>
        <taxon>Candidatus Nitrosocaldales</taxon>
        <taxon>Candidatus Nitrosocaldaceae</taxon>
        <taxon>Candidatus Nitrosocaldus</taxon>
    </lineage>
</organism>
<accession>A0A2K5ARA9</accession>
<proteinExistence type="predicted"/>
<dbReference type="KEGG" id="ncv:NCAV_1011"/>
<evidence type="ECO:0000313" key="2">
    <source>
        <dbReference type="Proteomes" id="UP000236248"/>
    </source>
</evidence>
<sequence>MLLQRRYRLETRIGNSNSKVTVDTVSVYLDASTCVVKAVRYDEIWL</sequence>
<dbReference type="Proteomes" id="UP000236248">
    <property type="component" value="Chromosome NCAV"/>
</dbReference>
<dbReference type="EMBL" id="LT981265">
    <property type="protein sequence ID" value="SPC34188.1"/>
    <property type="molecule type" value="Genomic_DNA"/>
</dbReference>
<reference evidence="2" key="1">
    <citation type="submission" date="2018-01" db="EMBL/GenBank/DDBJ databases">
        <authorList>
            <person name="Kerou L M."/>
        </authorList>
    </citation>
    <scope>NUCLEOTIDE SEQUENCE [LARGE SCALE GENOMIC DNA]</scope>
    <source>
        <strain evidence="2">SCU2</strain>
    </source>
</reference>
<name>A0A2K5ARA9_9ARCH</name>
<gene>
    <name evidence="1" type="ORF">NCAV_1011</name>
</gene>
<evidence type="ECO:0000313" key="1">
    <source>
        <dbReference type="EMBL" id="SPC34188.1"/>
    </source>
</evidence>
<dbReference type="AlphaFoldDB" id="A0A2K5ARA9"/>
<protein>
    <submittedName>
        <fullName evidence="1">Uncharacterized protein</fullName>
    </submittedName>
</protein>
<keyword evidence="2" id="KW-1185">Reference proteome</keyword>